<dbReference type="RefSeq" id="WP_090737673.1">
    <property type="nucleotide sequence ID" value="NZ_FOHO01000020.1"/>
</dbReference>
<gene>
    <name evidence="1" type="ORF">SAMN04489858_12036</name>
</gene>
<sequence length="111" mass="11769">MSEIQFGYSHADYFGLLADVFAAGNQAVVDFQAGNVLDSGTSGCAYLVITDERAAYHLNETAGFKRYDFGVGMRVSCGGWQSLHGAEYVAEAMAEAARFNGVDAAVVGKVD</sequence>
<name>A0A1I0IZ96_9RHOB</name>
<evidence type="ECO:0000313" key="2">
    <source>
        <dbReference type="Proteomes" id="UP000199180"/>
    </source>
</evidence>
<keyword evidence="2" id="KW-1185">Reference proteome</keyword>
<dbReference type="AlphaFoldDB" id="A0A1I0IZ96"/>
<proteinExistence type="predicted"/>
<accession>A0A1I0IZ96</accession>
<protein>
    <submittedName>
        <fullName evidence="1">Uncharacterized protein</fullName>
    </submittedName>
</protein>
<dbReference type="STRING" id="364199.SAMN04489858_12036"/>
<dbReference type="EMBL" id="FOHO01000020">
    <property type="protein sequence ID" value="SEU02791.1"/>
    <property type="molecule type" value="Genomic_DNA"/>
</dbReference>
<evidence type="ECO:0000313" key="1">
    <source>
        <dbReference type="EMBL" id="SEU02791.1"/>
    </source>
</evidence>
<organism evidence="1 2">
    <name type="scientific">Paracoccus homiensis</name>
    <dbReference type="NCBI Taxonomy" id="364199"/>
    <lineage>
        <taxon>Bacteria</taxon>
        <taxon>Pseudomonadati</taxon>
        <taxon>Pseudomonadota</taxon>
        <taxon>Alphaproteobacteria</taxon>
        <taxon>Rhodobacterales</taxon>
        <taxon>Paracoccaceae</taxon>
        <taxon>Paracoccus</taxon>
    </lineage>
</organism>
<reference evidence="1 2" key="1">
    <citation type="submission" date="2016-10" db="EMBL/GenBank/DDBJ databases">
        <authorList>
            <person name="de Groot N.N."/>
        </authorList>
    </citation>
    <scope>NUCLEOTIDE SEQUENCE [LARGE SCALE GENOMIC DNA]</scope>
    <source>
        <strain evidence="1 2">DSM 17862</strain>
    </source>
</reference>
<dbReference type="Proteomes" id="UP000199180">
    <property type="component" value="Unassembled WGS sequence"/>
</dbReference>